<dbReference type="Proteomes" id="UP000054937">
    <property type="component" value="Unassembled WGS sequence"/>
</dbReference>
<dbReference type="InParanoid" id="A0A0V0R7G1"/>
<organism evidence="1 2">
    <name type="scientific">Pseudocohnilembus persalinus</name>
    <name type="common">Ciliate</name>
    <dbReference type="NCBI Taxonomy" id="266149"/>
    <lineage>
        <taxon>Eukaryota</taxon>
        <taxon>Sar</taxon>
        <taxon>Alveolata</taxon>
        <taxon>Ciliophora</taxon>
        <taxon>Intramacronucleata</taxon>
        <taxon>Oligohymenophorea</taxon>
        <taxon>Scuticociliatia</taxon>
        <taxon>Philasterida</taxon>
        <taxon>Pseudocohnilembidae</taxon>
        <taxon>Pseudocohnilembus</taxon>
    </lineage>
</organism>
<reference evidence="1 2" key="1">
    <citation type="journal article" date="2015" name="Sci. Rep.">
        <title>Genome of the facultative scuticociliatosis pathogen Pseudocohnilembus persalinus provides insight into its virulence through horizontal gene transfer.</title>
        <authorList>
            <person name="Xiong J."/>
            <person name="Wang G."/>
            <person name="Cheng J."/>
            <person name="Tian M."/>
            <person name="Pan X."/>
            <person name="Warren A."/>
            <person name="Jiang C."/>
            <person name="Yuan D."/>
            <person name="Miao W."/>
        </authorList>
    </citation>
    <scope>NUCLEOTIDE SEQUENCE [LARGE SCALE GENOMIC DNA]</scope>
    <source>
        <strain evidence="1">36N120E</strain>
    </source>
</reference>
<keyword evidence="2" id="KW-1185">Reference proteome</keyword>
<dbReference type="AlphaFoldDB" id="A0A0V0R7G1"/>
<sequence length="203" mass="24294">MDLILAQNLDKLYVEEYPEFKNLFTYLTNLSPHYFAFILDLYEKSTQIFEFDGYKPQIAMNFLDKMEDFEYIKEGGNFYSNFLQARYLLMLSNIKEKNRAINLFQISYEQIDLLQDNKGPQVYLIKSKIIENILFLTNSDSEQNKIYIREKLKELEALNKIRPSRTVTNKLDYLFGRITYGNEALKAQIDRLGNINKFYYWKL</sequence>
<protein>
    <submittedName>
        <fullName evidence="1">Uncharacterized protein</fullName>
    </submittedName>
</protein>
<name>A0A0V0R7G1_PSEPJ</name>
<dbReference type="EMBL" id="LDAU01000028">
    <property type="protein sequence ID" value="KRX10419.1"/>
    <property type="molecule type" value="Genomic_DNA"/>
</dbReference>
<evidence type="ECO:0000313" key="2">
    <source>
        <dbReference type="Proteomes" id="UP000054937"/>
    </source>
</evidence>
<gene>
    <name evidence="1" type="ORF">PPERSA_10518</name>
</gene>
<accession>A0A0V0R7G1</accession>
<comment type="caution">
    <text evidence="1">The sequence shown here is derived from an EMBL/GenBank/DDBJ whole genome shotgun (WGS) entry which is preliminary data.</text>
</comment>
<proteinExistence type="predicted"/>
<evidence type="ECO:0000313" key="1">
    <source>
        <dbReference type="EMBL" id="KRX10419.1"/>
    </source>
</evidence>